<sequence>MYMIKTQALINIIWQNQCLHLLFQSTFKTLSDPNVLWCSSVTPPSITRRGLCRYGSLFYPSVNHIPRQAARSAARPHNSCHLVLRHKHQPLTWLRAQTFRSTGNLE</sequence>
<evidence type="ECO:0000313" key="2">
    <source>
        <dbReference type="Proteomes" id="UP001331515"/>
    </source>
</evidence>
<reference evidence="1 2" key="1">
    <citation type="journal article" date="2023" name="Mol. Biol. Evol.">
        <title>Genomics of Secondarily Temperate Adaptation in the Only Non-Antarctic Icefish.</title>
        <authorList>
            <person name="Rivera-Colon A.G."/>
            <person name="Rayamajhi N."/>
            <person name="Minhas B.F."/>
            <person name="Madrigal G."/>
            <person name="Bilyk K.T."/>
            <person name="Yoon V."/>
            <person name="Hune M."/>
            <person name="Gregory S."/>
            <person name="Cheng C.H.C."/>
            <person name="Catchen J.M."/>
        </authorList>
    </citation>
    <scope>NUCLEOTIDE SEQUENCE [LARGE SCALE GENOMIC DNA]</scope>
    <source>
        <tissue evidence="1">White muscle</tissue>
    </source>
</reference>
<dbReference type="EMBL" id="JAURVH010001532">
    <property type="protein sequence ID" value="KAK5901178.1"/>
    <property type="molecule type" value="Genomic_DNA"/>
</dbReference>
<gene>
    <name evidence="1" type="ORF">CgunFtcFv8_026075</name>
</gene>
<keyword evidence="2" id="KW-1185">Reference proteome</keyword>
<dbReference type="AlphaFoldDB" id="A0AAN8H3M1"/>
<evidence type="ECO:0000313" key="1">
    <source>
        <dbReference type="EMBL" id="KAK5901178.1"/>
    </source>
</evidence>
<organism evidence="1 2">
    <name type="scientific">Champsocephalus gunnari</name>
    <name type="common">Mackerel icefish</name>
    <dbReference type="NCBI Taxonomy" id="52237"/>
    <lineage>
        <taxon>Eukaryota</taxon>
        <taxon>Metazoa</taxon>
        <taxon>Chordata</taxon>
        <taxon>Craniata</taxon>
        <taxon>Vertebrata</taxon>
        <taxon>Euteleostomi</taxon>
        <taxon>Actinopterygii</taxon>
        <taxon>Neopterygii</taxon>
        <taxon>Teleostei</taxon>
        <taxon>Neoteleostei</taxon>
        <taxon>Acanthomorphata</taxon>
        <taxon>Eupercaria</taxon>
        <taxon>Perciformes</taxon>
        <taxon>Notothenioidei</taxon>
        <taxon>Channichthyidae</taxon>
        <taxon>Champsocephalus</taxon>
    </lineage>
</organism>
<accession>A0AAN8H3M1</accession>
<name>A0AAN8H3M1_CHAGU</name>
<comment type="caution">
    <text evidence="1">The sequence shown here is derived from an EMBL/GenBank/DDBJ whole genome shotgun (WGS) entry which is preliminary data.</text>
</comment>
<proteinExistence type="predicted"/>
<protein>
    <submittedName>
        <fullName evidence="1">Uncharacterized protein</fullName>
    </submittedName>
</protein>
<dbReference type="Proteomes" id="UP001331515">
    <property type="component" value="Unassembled WGS sequence"/>
</dbReference>